<keyword evidence="6" id="KW-1185">Reference proteome</keyword>
<name>A0ABD3PQE5_9STRA</name>
<protein>
    <recommendedName>
        <fullName evidence="7">Nuclear pore complex protein Nup133</fullName>
    </recommendedName>
</protein>
<feature type="non-terminal residue" evidence="5">
    <location>
        <position position="1"/>
    </location>
</feature>
<comment type="subcellular location">
    <subcellularLocation>
        <location evidence="1">Nucleus</location>
    </subcellularLocation>
</comment>
<dbReference type="InterPro" id="IPR037624">
    <property type="entry name" value="Nup133-like"/>
</dbReference>
<dbReference type="PANTHER" id="PTHR13405:SF11">
    <property type="entry name" value="NUCLEAR PORE COMPLEX PROTEIN NUP133"/>
    <property type="match status" value="1"/>
</dbReference>
<sequence>IIPLVPTYHRLLPYCSTYHTKTTTVYRHHHQNRATTSMTRPERSLIPPTPPTATQCTAHVLGIVPPSIHALLSQSHTPPTTPITGGIDQHRSGLSFLLRGNEIHLWEHSTQTLHEELVVPSHHALALLHPEHDVGRGDLLAVCVSALDPAASSRTRHSTRGNIHHVYVVSSSTGVVCLWMLDSRYEGLKLHRQDGRNGGRTEEECGGECDASLRLPLEGEEHITAFTAATAVGNGANIAADGWIFAATSKGKMYKLRRTSRPLGLHAKLICHREQPEGMVRGLYNKLFTPKKKMVVEEEEEKDDSENEESIVALIPYSSEEPTLGTSGSNHTPHVLQSPPPRKVARMMSLSPPSKNYIHMISITSSLTLSHWKVSLLLDDAADGIEPIEGRLTQQRLFCRHNPDGSLILDDILDDSSPQGYHSVELITTPTVSTDGRSLLLAVRISKKHNVASSRIYVLRLRIDGDHASSFSIVDAIWLDRYAGEAISPPPSGQCHCVGLVAGDGEGDDTVAYVGFGPREVGRRGGEGGVANCPVTISAICFGGAPAGGEGQPRVKDLDLYPHIVPSIVSGGMSYDSITGGCVFLASSGLLGGTCVRFPRSSPPSGCNYGVDMLRDETVQAIKSHLLSAFRQFMNKMQGGSGSASHASVARSVIPPSIDSCPSSVLSAAAVMASQDFLTDSVGGRSGWLSPSFKVHSPMVALREKMQLHTDFVNFLLYAGAYRKVSTEGRVKLRDHGEMIVATQASFTECDAFLTKLDTAAVDDAKRMEVSKIRHVATNILKGGSENVRDLPSRWATLQQSSMNDHDADLIWITSLVVCNGIGRALRYRQDESALYDVPVYDVSAESSSAPWTSSLDVLNVLRVQLETIDQCGKSLLDNSLGLDADTDALRRLVEDMSAALLGGHRDIVLRDPSNENARQWYEKAKQLSIPLLRLFANSDGDDLVALSTSLTHEHFEGIVQICHDHRKSWMHQGPFSDKQPDETYDLRLMLNASCENTYAHLHKSVDFTTGLDFCCYVLHWYANQGLQSKVFELGKECPDALDRHLRTDPRASEWAWINDLRTGSYESATSGLLNITSNVIWEKETNLSLAKLANKLALSSPTTSGAVGGRTTVIENGLTLISAQRSLQANIIDNSDPDNEVMSASDLIAFAIEKIKSGNDLEETRGFVTSGLEVASTISSSQKGDSVAGAAAVWEAAIQADMKMWKSLAQESSKSVAGIPDEILTRCGGTVFVGACVDLATATDERMHVVGFVTNPVVRERVSQSLGLNENIAKLLLSSAQVTCK</sequence>
<reference evidence="5 6" key="1">
    <citation type="journal article" date="2020" name="G3 (Bethesda)">
        <title>Improved Reference Genome for Cyclotella cryptica CCMP332, a Model for Cell Wall Morphogenesis, Salinity Adaptation, and Lipid Production in Diatoms (Bacillariophyta).</title>
        <authorList>
            <person name="Roberts W.R."/>
            <person name="Downey K.M."/>
            <person name="Ruck E.C."/>
            <person name="Traller J.C."/>
            <person name="Alverson A.J."/>
        </authorList>
    </citation>
    <scope>NUCLEOTIDE SEQUENCE [LARGE SCALE GENOMIC DNA]</scope>
    <source>
        <strain evidence="5 6">CCMP332</strain>
    </source>
</reference>
<evidence type="ECO:0000256" key="4">
    <source>
        <dbReference type="SAM" id="MobiDB-lite"/>
    </source>
</evidence>
<evidence type="ECO:0000313" key="6">
    <source>
        <dbReference type="Proteomes" id="UP001516023"/>
    </source>
</evidence>
<evidence type="ECO:0000256" key="1">
    <source>
        <dbReference type="ARBA" id="ARBA00004123"/>
    </source>
</evidence>
<dbReference type="PANTHER" id="PTHR13405">
    <property type="entry name" value="NUCLEAR PORE COMPLEX PROTEIN NUP133"/>
    <property type="match status" value="1"/>
</dbReference>
<gene>
    <name evidence="5" type="ORF">HJC23_011398</name>
</gene>
<proteinExistence type="predicted"/>
<comment type="caution">
    <text evidence="5">The sequence shown here is derived from an EMBL/GenBank/DDBJ whole genome shotgun (WGS) entry which is preliminary data.</text>
</comment>
<evidence type="ECO:0000256" key="2">
    <source>
        <dbReference type="ARBA" id="ARBA00022448"/>
    </source>
</evidence>
<keyword evidence="2" id="KW-0813">Transport</keyword>
<feature type="compositionally biased region" description="Polar residues" evidence="4">
    <location>
        <begin position="322"/>
        <end position="332"/>
    </location>
</feature>
<accession>A0ABD3PQE5</accession>
<evidence type="ECO:0000256" key="3">
    <source>
        <dbReference type="ARBA" id="ARBA00023242"/>
    </source>
</evidence>
<organism evidence="5 6">
    <name type="scientific">Cyclotella cryptica</name>
    <dbReference type="NCBI Taxonomy" id="29204"/>
    <lineage>
        <taxon>Eukaryota</taxon>
        <taxon>Sar</taxon>
        <taxon>Stramenopiles</taxon>
        <taxon>Ochrophyta</taxon>
        <taxon>Bacillariophyta</taxon>
        <taxon>Coscinodiscophyceae</taxon>
        <taxon>Thalassiosirophycidae</taxon>
        <taxon>Stephanodiscales</taxon>
        <taxon>Stephanodiscaceae</taxon>
        <taxon>Cyclotella</taxon>
    </lineage>
</organism>
<dbReference type="GO" id="GO:0032991">
    <property type="term" value="C:protein-containing complex"/>
    <property type="evidence" value="ECO:0007669"/>
    <property type="project" value="UniProtKB-ARBA"/>
</dbReference>
<dbReference type="Gene3D" id="1.20.58.1380">
    <property type="match status" value="1"/>
</dbReference>
<evidence type="ECO:0008006" key="7">
    <source>
        <dbReference type="Google" id="ProtNLM"/>
    </source>
</evidence>
<evidence type="ECO:0000313" key="5">
    <source>
        <dbReference type="EMBL" id="KAL3790042.1"/>
    </source>
</evidence>
<feature type="region of interest" description="Disordered" evidence="4">
    <location>
        <begin position="322"/>
        <end position="341"/>
    </location>
</feature>
<dbReference type="GO" id="GO:0005634">
    <property type="term" value="C:nucleus"/>
    <property type="evidence" value="ECO:0007669"/>
    <property type="project" value="UniProtKB-SubCell"/>
</dbReference>
<dbReference type="Proteomes" id="UP001516023">
    <property type="component" value="Unassembled WGS sequence"/>
</dbReference>
<dbReference type="EMBL" id="JABMIG020000134">
    <property type="protein sequence ID" value="KAL3790042.1"/>
    <property type="molecule type" value="Genomic_DNA"/>
</dbReference>
<keyword evidence="3" id="KW-0539">Nucleus</keyword>